<organism evidence="2 3">
    <name type="scientific">Anopheles maculatus</name>
    <dbReference type="NCBI Taxonomy" id="74869"/>
    <lineage>
        <taxon>Eukaryota</taxon>
        <taxon>Metazoa</taxon>
        <taxon>Ecdysozoa</taxon>
        <taxon>Arthropoda</taxon>
        <taxon>Hexapoda</taxon>
        <taxon>Insecta</taxon>
        <taxon>Pterygota</taxon>
        <taxon>Neoptera</taxon>
        <taxon>Endopterygota</taxon>
        <taxon>Diptera</taxon>
        <taxon>Nematocera</taxon>
        <taxon>Culicoidea</taxon>
        <taxon>Culicidae</taxon>
        <taxon>Anophelinae</taxon>
        <taxon>Anopheles</taxon>
        <taxon>Anopheles maculatus group</taxon>
    </lineage>
</organism>
<reference evidence="2" key="2">
    <citation type="submission" date="2020-05" db="UniProtKB">
        <authorList>
            <consortium name="EnsemblMetazoa"/>
        </authorList>
    </citation>
    <scope>IDENTIFICATION</scope>
    <source>
        <strain evidence="2">maculatus3</strain>
    </source>
</reference>
<sequence length="116" mass="13988">MKQGQNVTTTMKRTAHPTVPGNDPGWQVHHRIYLQQHHQQQQQQQQQQQHQHQQQSQQQRPFFDYEFWKNPDELTELHFLMPNGVMITMCIPIQITLEELKTVRKTYALVHRLTYC</sequence>
<evidence type="ECO:0000313" key="3">
    <source>
        <dbReference type="Proteomes" id="UP000075901"/>
    </source>
</evidence>
<name>A0A182T0T7_9DIPT</name>
<accession>A0A182T0T7</accession>
<dbReference type="VEuPathDB" id="VectorBase:AMAM017324"/>
<feature type="region of interest" description="Disordered" evidence="1">
    <location>
        <begin position="1"/>
        <end position="61"/>
    </location>
</feature>
<dbReference type="Gene3D" id="3.10.20.90">
    <property type="entry name" value="Phosphatidylinositol 3-kinase Catalytic Subunit, Chain A, domain 1"/>
    <property type="match status" value="1"/>
</dbReference>
<feature type="compositionally biased region" description="Low complexity" evidence="1">
    <location>
        <begin position="35"/>
        <end position="59"/>
    </location>
</feature>
<reference evidence="3" key="1">
    <citation type="submission" date="2013-09" db="EMBL/GenBank/DDBJ databases">
        <title>The Genome Sequence of Anopheles maculatus species B.</title>
        <authorList>
            <consortium name="The Broad Institute Genomics Platform"/>
            <person name="Neafsey D.E."/>
            <person name="Besansky N."/>
            <person name="Howell P."/>
            <person name="Walton C."/>
            <person name="Young S.K."/>
            <person name="Zeng Q."/>
            <person name="Gargeya S."/>
            <person name="Fitzgerald M."/>
            <person name="Haas B."/>
            <person name="Abouelleil A."/>
            <person name="Allen A.W."/>
            <person name="Alvarado L."/>
            <person name="Arachchi H.M."/>
            <person name="Berlin A.M."/>
            <person name="Chapman S.B."/>
            <person name="Gainer-Dewar J."/>
            <person name="Goldberg J."/>
            <person name="Griggs A."/>
            <person name="Gujja S."/>
            <person name="Hansen M."/>
            <person name="Howarth C."/>
            <person name="Imamovic A."/>
            <person name="Ireland A."/>
            <person name="Larimer J."/>
            <person name="McCowan C."/>
            <person name="Murphy C."/>
            <person name="Pearson M."/>
            <person name="Poon T.W."/>
            <person name="Priest M."/>
            <person name="Roberts A."/>
            <person name="Saif S."/>
            <person name="Shea T."/>
            <person name="Sisk P."/>
            <person name="Sykes S."/>
            <person name="Wortman J."/>
            <person name="Nusbaum C."/>
            <person name="Birren B."/>
        </authorList>
    </citation>
    <scope>NUCLEOTIDE SEQUENCE [LARGE SCALE GENOMIC DNA]</scope>
    <source>
        <strain evidence="3">maculatus3</strain>
    </source>
</reference>
<dbReference type="AlphaFoldDB" id="A0A182T0T7"/>
<evidence type="ECO:0000313" key="2">
    <source>
        <dbReference type="EnsemblMetazoa" id="AMAM017324-PA"/>
    </source>
</evidence>
<dbReference type="Proteomes" id="UP000075901">
    <property type="component" value="Unassembled WGS sequence"/>
</dbReference>
<protein>
    <submittedName>
        <fullName evidence="2">Uncharacterized protein</fullName>
    </submittedName>
</protein>
<proteinExistence type="predicted"/>
<keyword evidence="3" id="KW-1185">Reference proteome</keyword>
<feature type="compositionally biased region" description="Polar residues" evidence="1">
    <location>
        <begin position="1"/>
        <end position="12"/>
    </location>
</feature>
<evidence type="ECO:0000256" key="1">
    <source>
        <dbReference type="SAM" id="MobiDB-lite"/>
    </source>
</evidence>
<dbReference type="EnsemblMetazoa" id="AMAM017324-RA">
    <property type="protein sequence ID" value="AMAM017324-PA"/>
    <property type="gene ID" value="AMAM017324"/>
</dbReference>